<accession>A0A1E3IQ18</accession>
<sequence>MPKAPPEDHRPARACLAAPYPLPYVFTRGPPDAESNGKSGPSHEPQSSVAVPSLLHSTPLITQPNPSGQISFPPVDPNWRKIQPAFPPIPYPRQDHEEIVRMRVRRLKVLKDVKDGSDSSSEWEVRSKAMSEAGEGNDESSDMLNSVQKSAMGILKDGQEDGVSQRDPITGRNNLLMYAFISAASHNTRDPSISPPSEGIRTPTQSRHMVPLISNGSGSDGEITPKARNQTLAVEEESDEAEEEQGRPGWDVISAASSFFSEGSDAEEADQEWHDDSPASARLVTPAAIARMTRRLHRPSKGRFLGKTNQLRFTYPTPKLRHQPSQSSIGDSDFTARPYHPALIGAAGGYVSESGSARTAVQIRRGRYSQMLEVGRKRRGGEPNTPTQAPRPLEHAHITSHGQSFQQTSPQHAIPQPSMLGLEGFTYANIPAMHHPSEFLFASSPSSSERPVKRHASPRNERWSSPQPMSVDPRTAGTSAAISWPHPLPPRELVPSDASTSQLVAMSQSLGEMDVPMPTASTAGHVTFGKACHDVLLSKKEAARRRKERLRRDEGKDRRLRLLMPPPALPSQTQQSYPTGYQPYFQASPWAGDDHDARFAPQMPQYQFHPQLGWVPQQQFLLPYQPQNGQPVQYPAPPHHMRGNTPSYTQLSQLSIPIRSSPHEAKPARKRRRSLSPSSAYDTVPTPRRSLQAQTPTPTQALQAGYTLLPAAHISTPQMTGPTLRSPQSRPVQGTPPRGVEESGGDLWKAALQGGYESMGEENRKIARRDRWVQEERERTRAMSRGRSVKPQ</sequence>
<feature type="compositionally biased region" description="Polar residues" evidence="1">
    <location>
        <begin position="717"/>
        <end position="732"/>
    </location>
</feature>
<protein>
    <submittedName>
        <fullName evidence="2">Uncharacterized protein</fullName>
    </submittedName>
</protein>
<dbReference type="Proteomes" id="UP000094819">
    <property type="component" value="Unassembled WGS sequence"/>
</dbReference>
<organism evidence="2 3">
    <name type="scientific">Cryptococcus wingfieldii CBS 7118</name>
    <dbReference type="NCBI Taxonomy" id="1295528"/>
    <lineage>
        <taxon>Eukaryota</taxon>
        <taxon>Fungi</taxon>
        <taxon>Dikarya</taxon>
        <taxon>Basidiomycota</taxon>
        <taxon>Agaricomycotina</taxon>
        <taxon>Tremellomycetes</taxon>
        <taxon>Tremellales</taxon>
        <taxon>Cryptococcaceae</taxon>
        <taxon>Cryptococcus</taxon>
    </lineage>
</organism>
<dbReference type="OrthoDB" id="2573028at2759"/>
<feature type="compositionally biased region" description="Basic and acidic residues" evidence="1">
    <location>
        <begin position="114"/>
        <end position="129"/>
    </location>
</feature>
<feature type="region of interest" description="Disordered" evidence="1">
    <location>
        <begin position="26"/>
        <end position="79"/>
    </location>
</feature>
<feature type="region of interest" description="Disordered" evidence="1">
    <location>
        <begin position="397"/>
        <end position="418"/>
    </location>
</feature>
<feature type="region of interest" description="Disordered" evidence="1">
    <location>
        <begin position="373"/>
        <end position="392"/>
    </location>
</feature>
<feature type="region of interest" description="Disordered" evidence="1">
    <location>
        <begin position="627"/>
        <end position="647"/>
    </location>
</feature>
<evidence type="ECO:0000313" key="3">
    <source>
        <dbReference type="Proteomes" id="UP000094819"/>
    </source>
</evidence>
<feature type="region of interest" description="Disordered" evidence="1">
    <location>
        <begin position="114"/>
        <end position="169"/>
    </location>
</feature>
<reference evidence="2 3" key="1">
    <citation type="submission" date="2016-06" db="EMBL/GenBank/DDBJ databases">
        <title>Evolution of pathogenesis and genome organization in the Tremellales.</title>
        <authorList>
            <person name="Cuomo C."/>
            <person name="Litvintseva A."/>
            <person name="Heitman J."/>
            <person name="Chen Y."/>
            <person name="Sun S."/>
            <person name="Springer D."/>
            <person name="Dromer F."/>
            <person name="Young S."/>
            <person name="Zeng Q."/>
            <person name="Chapman S."/>
            <person name="Gujja S."/>
            <person name="Saif S."/>
            <person name="Birren B."/>
        </authorList>
    </citation>
    <scope>NUCLEOTIDE SEQUENCE [LARGE SCALE GENOMIC DNA]</scope>
    <source>
        <strain evidence="2 3">CBS 7118</strain>
    </source>
</reference>
<feature type="region of interest" description="Disordered" evidence="1">
    <location>
        <begin position="441"/>
        <end position="484"/>
    </location>
</feature>
<feature type="region of interest" description="Disordered" evidence="1">
    <location>
        <begin position="186"/>
        <end position="250"/>
    </location>
</feature>
<feature type="region of interest" description="Disordered" evidence="1">
    <location>
        <begin position="717"/>
        <end position="792"/>
    </location>
</feature>
<feature type="region of interest" description="Disordered" evidence="1">
    <location>
        <begin position="659"/>
        <end position="698"/>
    </location>
</feature>
<feature type="compositionally biased region" description="Basic and acidic residues" evidence="1">
    <location>
        <begin position="761"/>
        <end position="781"/>
    </location>
</feature>
<feature type="compositionally biased region" description="Basic residues" evidence="1">
    <location>
        <begin position="782"/>
        <end position="792"/>
    </location>
</feature>
<gene>
    <name evidence="2" type="ORF">L198_06010</name>
</gene>
<evidence type="ECO:0000313" key="2">
    <source>
        <dbReference type="EMBL" id="ODN90694.1"/>
    </source>
</evidence>
<dbReference type="EMBL" id="AWGH01000020">
    <property type="protein sequence ID" value="ODN90694.1"/>
    <property type="molecule type" value="Genomic_DNA"/>
</dbReference>
<dbReference type="AlphaFoldDB" id="A0A1E3IQ18"/>
<dbReference type="RefSeq" id="XP_019029796.1">
    <property type="nucleotide sequence ID" value="XM_019178077.1"/>
</dbReference>
<feature type="compositionally biased region" description="Polar residues" evidence="1">
    <location>
        <begin position="36"/>
        <end position="70"/>
    </location>
</feature>
<dbReference type="GeneID" id="30195222"/>
<evidence type="ECO:0000256" key="1">
    <source>
        <dbReference type="SAM" id="MobiDB-lite"/>
    </source>
</evidence>
<feature type="compositionally biased region" description="Polar residues" evidence="1">
    <location>
        <begin position="400"/>
        <end position="411"/>
    </location>
</feature>
<proteinExistence type="predicted"/>
<name>A0A1E3IQ18_9TREE</name>
<feature type="compositionally biased region" description="Acidic residues" evidence="1">
    <location>
        <begin position="234"/>
        <end position="243"/>
    </location>
</feature>
<comment type="caution">
    <text evidence="2">The sequence shown here is derived from an EMBL/GenBank/DDBJ whole genome shotgun (WGS) entry which is preliminary data.</text>
</comment>
<keyword evidence="3" id="KW-1185">Reference proteome</keyword>